<proteinExistence type="predicted"/>
<dbReference type="OrthoDB" id="9816539at2"/>
<dbReference type="PATRIC" id="fig|394.7.peg.4596"/>
<evidence type="ECO:0000313" key="3">
    <source>
        <dbReference type="Proteomes" id="UP000001054"/>
    </source>
</evidence>
<sequence>MFNEQRSRAGAEKCRIGKTELDLRRFSARGRSCRCHADRHHHLPPQRYRPEGMACRRAGSHRRPSCHAPVRTAALGVETCIGGNRHAGGLTMVASVVRLKVTLDHVEPIVMRRVVVPFTIRLSRLHEVLQAAMGWTNSHLYEFRMRDVGFGLPDEEWGDGPIDARRVSLLSAVQDTGAKSFKYLYDFGDGWEHSIKIERTFPAVGTEGPMLLEATGHCPPEDVGGPWGYQEFCEALADPAHERHAETLEWCGSSDYDSAAANFSQLNKAVDDLAAKWARKARRKT</sequence>
<name>C3MDL6_SINFN</name>
<reference evidence="2 3" key="1">
    <citation type="journal article" date="2009" name="Appl. Environ. Microbiol.">
        <title>Rhizobium sp. strain NGR234 possesses a remarkable number of secretion systems.</title>
        <authorList>
            <person name="Schmeisser C."/>
            <person name="Liesegang H."/>
            <person name="Krysciak D."/>
            <person name="Bakkou N."/>
            <person name="Le Quere A."/>
            <person name="Wollherr A."/>
            <person name="Heinemeyer I."/>
            <person name="Morgenstern B."/>
            <person name="Pommerening-Roeser A."/>
            <person name="Flores M."/>
            <person name="Palacios R."/>
            <person name="Brenner S."/>
            <person name="Gottschalk G."/>
            <person name="Schmitz R.A."/>
            <person name="Broughton W.J."/>
            <person name="Perret X."/>
            <person name="Strittmatter A.W."/>
            <person name="Streit W.R."/>
        </authorList>
    </citation>
    <scope>NUCLEOTIDE SEQUENCE [LARGE SCALE GENOMIC DNA]</scope>
    <source>
        <strain evidence="3">NBRC 101917 / NGR234</strain>
    </source>
</reference>
<dbReference type="Pfam" id="PF07929">
    <property type="entry name" value="PRiA4_ORF3"/>
    <property type="match status" value="1"/>
</dbReference>
<dbReference type="PANTHER" id="PTHR41878">
    <property type="entry name" value="LEXA REPRESSOR-RELATED"/>
    <property type="match status" value="1"/>
</dbReference>
<dbReference type="eggNOG" id="COG3012">
    <property type="taxonomic scope" value="Bacteria"/>
</dbReference>
<dbReference type="AlphaFoldDB" id="C3MDL6"/>
<dbReference type="InterPro" id="IPR012912">
    <property type="entry name" value="Plasmid_pRiA4b_Orf3-like"/>
</dbReference>
<dbReference type="PANTHER" id="PTHR41878:SF1">
    <property type="entry name" value="TNPR PROTEIN"/>
    <property type="match status" value="1"/>
</dbReference>
<accession>C3MDL6</accession>
<dbReference type="Gene3D" id="3.10.290.30">
    <property type="entry name" value="MM3350-like"/>
    <property type="match status" value="1"/>
</dbReference>
<evidence type="ECO:0000313" key="2">
    <source>
        <dbReference type="EMBL" id="ACP25535.1"/>
    </source>
</evidence>
<dbReference type="HOGENOM" id="CLU_085055_3_0_5"/>
<dbReference type="KEGG" id="rhi:NGR_c17710"/>
<feature type="domain" description="Plasmid pRiA4b Orf3-like" evidence="1">
    <location>
        <begin position="96"/>
        <end position="263"/>
    </location>
</feature>
<dbReference type="Proteomes" id="UP000001054">
    <property type="component" value="Chromosome"/>
</dbReference>
<dbReference type="SUPFAM" id="SSF159941">
    <property type="entry name" value="MM3350-like"/>
    <property type="match status" value="1"/>
</dbReference>
<gene>
    <name evidence="2" type="ordered locus">NGR_c17710</name>
</gene>
<dbReference type="EMBL" id="CP001389">
    <property type="protein sequence ID" value="ACP25535.1"/>
    <property type="molecule type" value="Genomic_DNA"/>
</dbReference>
<protein>
    <submittedName>
        <fullName evidence="2">Transposase number 4 for insertion sequence NGRIS-16a</fullName>
    </submittedName>
</protein>
<organism evidence="2 3">
    <name type="scientific">Sinorhizobium fredii (strain NBRC 101917 / NGR234)</name>
    <dbReference type="NCBI Taxonomy" id="394"/>
    <lineage>
        <taxon>Bacteria</taxon>
        <taxon>Pseudomonadati</taxon>
        <taxon>Pseudomonadota</taxon>
        <taxon>Alphaproteobacteria</taxon>
        <taxon>Hyphomicrobiales</taxon>
        <taxon>Rhizobiaceae</taxon>
        <taxon>Sinorhizobium/Ensifer group</taxon>
        <taxon>Sinorhizobium</taxon>
    </lineage>
</organism>
<keyword evidence="3" id="KW-1185">Reference proteome</keyword>
<dbReference type="InterPro" id="IPR024047">
    <property type="entry name" value="MM3350-like_sf"/>
</dbReference>
<evidence type="ECO:0000259" key="1">
    <source>
        <dbReference type="Pfam" id="PF07929"/>
    </source>
</evidence>